<dbReference type="InParanoid" id="B2A7W5"/>
<dbReference type="InterPro" id="IPR010327">
    <property type="entry name" value="FldB/FldC_alpha/beta"/>
</dbReference>
<evidence type="ECO:0000256" key="4">
    <source>
        <dbReference type="SAM" id="Coils"/>
    </source>
</evidence>
<evidence type="ECO:0000313" key="5">
    <source>
        <dbReference type="EMBL" id="ACB84413.1"/>
    </source>
</evidence>
<proteinExistence type="inferred from homology"/>
<protein>
    <submittedName>
        <fullName evidence="5">2-hydroxyglutaryl-CoA dehydratase D-component</fullName>
    </submittedName>
</protein>
<name>B2A7W5_NATTJ</name>
<comment type="cofactor">
    <cofactor evidence="1">
        <name>[4Fe-4S] cluster</name>
        <dbReference type="ChEBI" id="CHEBI:49883"/>
    </cofactor>
</comment>
<accession>B2A7W5</accession>
<sequence>MAMKTLKGGLYLRPQTMEFFDSLIPENMAKIKELKEAGRNVVGYYCVFTPVELIEASGAIPVGLCATKQDPIPAAEEDLPRNLCPLIKSSYGFAKTDTCPFFYFSDVVMAETTCDGKKKMYEMLNEYKPMMVLDIPNSSTYEKKQEHWIQELKRAKSYLEEQFDVEVTQESLEKAIKGHNQERTKLMELVSLNQHNPAPLSGQDLLKVIWARQFQLNRDEYLEKIQNIINETKEIINNQSFDDSLAKKPRILVTGSPTGVGQEKTLNIIEQQGGQVVLKEACSGVKGLVKNISETEEPLAAIAEKYMELPCSCISPNDGRFELISELVKDYQIDGVIDITLQACHTYNIESYLLKEHLQKNHDIPMLQIETDYTDTDVEQIKLRVDSFLEMLS</sequence>
<keyword evidence="3" id="KW-0408">Iron</keyword>
<keyword evidence="3" id="KW-0479">Metal-binding</keyword>
<keyword evidence="6" id="KW-1185">Reference proteome</keyword>
<reference evidence="5 6" key="2">
    <citation type="journal article" date="2011" name="J. Bacteriol.">
        <title>Complete genome sequence of the anaerobic, halophilic alkalithermophile Natranaerobius thermophilus JW/NM-WN-LF.</title>
        <authorList>
            <person name="Zhao B."/>
            <person name="Mesbah N.M."/>
            <person name="Dalin E."/>
            <person name="Goodwin L."/>
            <person name="Nolan M."/>
            <person name="Pitluck S."/>
            <person name="Chertkov O."/>
            <person name="Brettin T.S."/>
            <person name="Han J."/>
            <person name="Larimer F.W."/>
            <person name="Land M.L."/>
            <person name="Hauser L."/>
            <person name="Kyrpides N."/>
            <person name="Wiegel J."/>
        </authorList>
    </citation>
    <scope>NUCLEOTIDE SEQUENCE [LARGE SCALE GENOMIC DNA]</scope>
    <source>
        <strain evidence="6">ATCC BAA-1301 / DSM 18059 / JW/NM-WN-LF</strain>
    </source>
</reference>
<reference evidence="5 6" key="1">
    <citation type="submission" date="2008-04" db="EMBL/GenBank/DDBJ databases">
        <title>Complete sequence of chromosome of Natranaerobius thermophilus JW/NM-WN-LF.</title>
        <authorList>
            <consortium name="US DOE Joint Genome Institute"/>
            <person name="Copeland A."/>
            <person name="Lucas S."/>
            <person name="Lapidus A."/>
            <person name="Glavina del Rio T."/>
            <person name="Dalin E."/>
            <person name="Tice H."/>
            <person name="Bruce D."/>
            <person name="Goodwin L."/>
            <person name="Pitluck S."/>
            <person name="Chertkov O."/>
            <person name="Brettin T."/>
            <person name="Detter J.C."/>
            <person name="Han C."/>
            <person name="Kuske C.R."/>
            <person name="Schmutz J."/>
            <person name="Larimer F."/>
            <person name="Land M."/>
            <person name="Hauser L."/>
            <person name="Kyrpides N."/>
            <person name="Lykidis A."/>
            <person name="Mesbah N.M."/>
            <person name="Wiegel J."/>
        </authorList>
    </citation>
    <scope>NUCLEOTIDE SEQUENCE [LARGE SCALE GENOMIC DNA]</scope>
    <source>
        <strain evidence="6">ATCC BAA-1301 / DSM 18059 / JW/NM-WN-LF</strain>
    </source>
</reference>
<dbReference type="PANTHER" id="PTHR30548">
    <property type="entry name" value="2-HYDROXYGLUTARYL-COA DEHYDRATASE, D-COMPONENT-RELATED"/>
    <property type="match status" value="1"/>
</dbReference>
<dbReference type="PANTHER" id="PTHR30548:SF6">
    <property type="entry name" value="DEHYDRATASE SUBUNIT YJIM-RELATED"/>
    <property type="match status" value="1"/>
</dbReference>
<keyword evidence="3" id="KW-0411">Iron-sulfur</keyword>
<organism evidence="5 6">
    <name type="scientific">Natranaerobius thermophilus (strain ATCC BAA-1301 / DSM 18059 / JW/NM-WN-LF)</name>
    <dbReference type="NCBI Taxonomy" id="457570"/>
    <lineage>
        <taxon>Bacteria</taxon>
        <taxon>Bacillati</taxon>
        <taxon>Bacillota</taxon>
        <taxon>Clostridia</taxon>
        <taxon>Natranaerobiales</taxon>
        <taxon>Natranaerobiaceae</taxon>
        <taxon>Natranaerobius</taxon>
    </lineage>
</organism>
<evidence type="ECO:0000256" key="2">
    <source>
        <dbReference type="ARBA" id="ARBA00005806"/>
    </source>
</evidence>
<evidence type="ECO:0000313" key="6">
    <source>
        <dbReference type="Proteomes" id="UP000001683"/>
    </source>
</evidence>
<dbReference type="eggNOG" id="COG1775">
    <property type="taxonomic scope" value="Bacteria"/>
</dbReference>
<dbReference type="KEGG" id="nth:Nther_0828"/>
<dbReference type="AlphaFoldDB" id="B2A7W5"/>
<dbReference type="Proteomes" id="UP000001683">
    <property type="component" value="Chromosome"/>
</dbReference>
<dbReference type="Pfam" id="PF06050">
    <property type="entry name" value="HGD-D"/>
    <property type="match status" value="1"/>
</dbReference>
<dbReference type="HOGENOM" id="CLU_053697_1_1_9"/>
<feature type="coiled-coil region" evidence="4">
    <location>
        <begin position="211"/>
        <end position="238"/>
    </location>
</feature>
<keyword evidence="4" id="KW-0175">Coiled coil</keyword>
<dbReference type="InterPro" id="IPR047678">
    <property type="entry name" value="YjiM-like"/>
</dbReference>
<evidence type="ECO:0000256" key="1">
    <source>
        <dbReference type="ARBA" id="ARBA00001966"/>
    </source>
</evidence>
<evidence type="ECO:0000256" key="3">
    <source>
        <dbReference type="ARBA" id="ARBA00023014"/>
    </source>
</evidence>
<dbReference type="GO" id="GO:0051536">
    <property type="term" value="F:iron-sulfur cluster binding"/>
    <property type="evidence" value="ECO:0007669"/>
    <property type="project" value="UniProtKB-KW"/>
</dbReference>
<gene>
    <name evidence="5" type="ordered locus">Nther_0828</name>
</gene>
<dbReference type="STRING" id="457570.Nther_0828"/>
<dbReference type="Gene3D" id="3.40.50.11900">
    <property type="match status" value="1"/>
</dbReference>
<comment type="similarity">
    <text evidence="2">Belongs to the FldB/FldC dehydratase alpha/beta subunit family.</text>
</comment>
<dbReference type="NCBIfam" id="NF040772">
    <property type="entry name" value="double_cubane"/>
    <property type="match status" value="1"/>
</dbReference>
<dbReference type="EMBL" id="CP001034">
    <property type="protein sequence ID" value="ACB84413.1"/>
    <property type="molecule type" value="Genomic_DNA"/>
</dbReference>
<dbReference type="GO" id="GO:0016836">
    <property type="term" value="F:hydro-lyase activity"/>
    <property type="evidence" value="ECO:0007669"/>
    <property type="project" value="UniProtKB-ARBA"/>
</dbReference>
<dbReference type="Gene3D" id="3.40.50.11890">
    <property type="match status" value="1"/>
</dbReference>
<dbReference type="Gene3D" id="1.20.1270.370">
    <property type="match status" value="1"/>
</dbReference>